<feature type="binding site" evidence="7">
    <location>
        <position position="374"/>
    </location>
    <ligand>
        <name>substrate</name>
    </ligand>
</feature>
<organism evidence="11 12">
    <name type="scientific">Vulcanimicrobium alpinum</name>
    <dbReference type="NCBI Taxonomy" id="3016050"/>
    <lineage>
        <taxon>Bacteria</taxon>
        <taxon>Bacillati</taxon>
        <taxon>Vulcanimicrobiota</taxon>
        <taxon>Vulcanimicrobiia</taxon>
        <taxon>Vulcanimicrobiales</taxon>
        <taxon>Vulcanimicrobiaceae</taxon>
        <taxon>Vulcanimicrobium</taxon>
    </lineage>
</organism>
<proteinExistence type="inferred from homology"/>
<dbReference type="InterPro" id="IPR019796">
    <property type="entry name" value="G6P_DH_AS"/>
</dbReference>
<feature type="binding site" evidence="7">
    <location>
        <position position="264"/>
    </location>
    <ligand>
        <name>substrate</name>
    </ligand>
</feature>
<keyword evidence="6 7" id="KW-0119">Carbohydrate metabolism</keyword>
<accession>A0AAN2C9L6</accession>
<dbReference type="GO" id="GO:0050661">
    <property type="term" value="F:NADP binding"/>
    <property type="evidence" value="ECO:0007669"/>
    <property type="project" value="UniProtKB-UniRule"/>
</dbReference>
<keyword evidence="5 7" id="KW-0560">Oxidoreductase</keyword>
<dbReference type="SUPFAM" id="SSF55347">
    <property type="entry name" value="Glyceraldehyde-3-phosphate dehydrogenase-like, C-terminal domain"/>
    <property type="match status" value="1"/>
</dbReference>
<feature type="active site" description="Proton acceptor" evidence="7">
    <location>
        <position position="269"/>
    </location>
</feature>
<dbReference type="KEGG" id="vab:WPS_13940"/>
<dbReference type="Gene3D" id="3.40.50.720">
    <property type="entry name" value="NAD(P)-binding Rossmann-like Domain"/>
    <property type="match status" value="1"/>
</dbReference>
<comment type="caution">
    <text evidence="7">Lacks conserved residue(s) required for the propagation of feature annotation.</text>
</comment>
<dbReference type="PANTHER" id="PTHR23429">
    <property type="entry name" value="GLUCOSE-6-PHOSPHATE 1-DEHYDROGENASE G6PD"/>
    <property type="match status" value="1"/>
</dbReference>
<dbReference type="InterPro" id="IPR022675">
    <property type="entry name" value="G6P_DH_C"/>
</dbReference>
<evidence type="ECO:0000256" key="1">
    <source>
        <dbReference type="ARBA" id="ARBA00004937"/>
    </source>
</evidence>
<evidence type="ECO:0000256" key="3">
    <source>
        <dbReference type="ARBA" id="ARBA00022526"/>
    </source>
</evidence>
<sequence length="518" mass="57769">MTTTLTAPPQAANPLRAGIAVNRIGDPCSIVFFGASGDLMKRMLMPAMWNLRLGDILPANYAIVGFSRSPFSDQSFRDEMRKSVDEFSRSGLAKEPLWSDFANHVSYVSGPFDDTDAYKKLRDVLEHNDQQFGTAGNRLFYLSTPPSLFATIVGKLEDAGLGPHQNKTGWTRIIIEKPFGTDLDSARALQTEVSKVFDEKQIYRIDHYLGKEPVQDIMALRFANVIFEPIWNRRYVDSVQITAAETVGVEGRGGYYDNAGALRDMIQNHVMNLLALVAMEPPVNSGADAIRDEKFKVLSAVRPIDRARVMQETARGQYEAGSIGGKPVPGYREEPDVRPDSNTETYAAVKLQIDNWRWADVPFYLRSGKRLGHKMSEIAIRFRAIPHRLFGEAGEGLDNNVLVMKIQPDEGISLRFNAKVPGPKMHIRSVSMDFNYGTGFGVVSAPAYERLIGDAMRGDATLFTRWDAVETAWNIVMPVLDRWTATYDENFPNYAAGGQGPASSDRLLAADGREWRKI</sequence>
<comment type="pathway">
    <text evidence="1 7">Carbohydrate degradation; pentose phosphate pathway; D-ribulose 5-phosphate from D-glucose 6-phosphate (oxidative stage): step 1/3.</text>
</comment>
<dbReference type="Pfam" id="PF00479">
    <property type="entry name" value="G6PD_N"/>
    <property type="match status" value="1"/>
</dbReference>
<dbReference type="RefSeq" id="WP_317997105.1">
    <property type="nucleotide sequence ID" value="NZ_AP025523.1"/>
</dbReference>
<comment type="catalytic activity">
    <reaction evidence="7">
        <text>D-glucose 6-phosphate + NADP(+) = 6-phospho-D-glucono-1,5-lactone + NADPH + H(+)</text>
        <dbReference type="Rhea" id="RHEA:15841"/>
        <dbReference type="ChEBI" id="CHEBI:15378"/>
        <dbReference type="ChEBI" id="CHEBI:57783"/>
        <dbReference type="ChEBI" id="CHEBI:57955"/>
        <dbReference type="ChEBI" id="CHEBI:58349"/>
        <dbReference type="ChEBI" id="CHEBI:61548"/>
        <dbReference type="EC" id="1.1.1.49"/>
    </reaction>
</comment>
<dbReference type="InterPro" id="IPR022674">
    <property type="entry name" value="G6P_DH_NAD-bd"/>
</dbReference>
<dbReference type="Proteomes" id="UP001317532">
    <property type="component" value="Chromosome"/>
</dbReference>
<comment type="function">
    <text evidence="7">Catalyzes the oxidation of glucose 6-phosphate to 6-phosphogluconolactone.</text>
</comment>
<name>A0AAN2C9L6_UNVUL</name>
<evidence type="ECO:0000256" key="8">
    <source>
        <dbReference type="SAM" id="MobiDB-lite"/>
    </source>
</evidence>
<dbReference type="GO" id="GO:0009051">
    <property type="term" value="P:pentose-phosphate shunt, oxidative branch"/>
    <property type="evidence" value="ECO:0007669"/>
    <property type="project" value="TreeGrafter"/>
</dbReference>
<dbReference type="PROSITE" id="PS00069">
    <property type="entry name" value="G6P_DEHYDROGENASE"/>
    <property type="match status" value="1"/>
</dbReference>
<feature type="domain" description="Glucose-6-phosphate dehydrogenase NAD-binding" evidence="9">
    <location>
        <begin position="31"/>
        <end position="215"/>
    </location>
</feature>
<dbReference type="HAMAP" id="MF_00966">
    <property type="entry name" value="G6PD"/>
    <property type="match status" value="1"/>
</dbReference>
<evidence type="ECO:0000256" key="6">
    <source>
        <dbReference type="ARBA" id="ARBA00023277"/>
    </source>
</evidence>
<feature type="compositionally biased region" description="Basic and acidic residues" evidence="8">
    <location>
        <begin position="331"/>
        <end position="340"/>
    </location>
</feature>
<dbReference type="GO" id="GO:0004345">
    <property type="term" value="F:glucose-6-phosphate dehydrogenase activity"/>
    <property type="evidence" value="ECO:0007669"/>
    <property type="project" value="UniProtKB-UniRule"/>
</dbReference>
<dbReference type="GO" id="GO:0005829">
    <property type="term" value="C:cytosol"/>
    <property type="evidence" value="ECO:0007669"/>
    <property type="project" value="TreeGrafter"/>
</dbReference>
<dbReference type="EMBL" id="AP025523">
    <property type="protein sequence ID" value="BDE06118.1"/>
    <property type="molecule type" value="Genomic_DNA"/>
</dbReference>
<keyword evidence="12" id="KW-1185">Reference proteome</keyword>
<dbReference type="Gene3D" id="3.30.360.10">
    <property type="entry name" value="Dihydrodipicolinate Reductase, domain 2"/>
    <property type="match status" value="1"/>
</dbReference>
<evidence type="ECO:0000256" key="7">
    <source>
        <dbReference type="HAMAP-Rule" id="MF_00966"/>
    </source>
</evidence>
<feature type="binding site" evidence="7">
    <location>
        <position position="207"/>
    </location>
    <ligand>
        <name>substrate</name>
    </ligand>
</feature>
<evidence type="ECO:0000313" key="12">
    <source>
        <dbReference type="Proteomes" id="UP001317532"/>
    </source>
</evidence>
<dbReference type="InterPro" id="IPR036291">
    <property type="entry name" value="NAD(P)-bd_dom_sf"/>
</dbReference>
<keyword evidence="3 7" id="KW-0313">Glucose metabolism</keyword>
<dbReference type="Pfam" id="PF02781">
    <property type="entry name" value="G6PD_C"/>
    <property type="match status" value="1"/>
</dbReference>
<dbReference type="SUPFAM" id="SSF51735">
    <property type="entry name" value="NAD(P)-binding Rossmann-fold domains"/>
    <property type="match status" value="1"/>
</dbReference>
<dbReference type="PIRSF" id="PIRSF000110">
    <property type="entry name" value="G6PD"/>
    <property type="match status" value="1"/>
</dbReference>
<reference evidence="11 12" key="1">
    <citation type="journal article" date="2022" name="ISME Commun">
        <title>Vulcanimicrobium alpinus gen. nov. sp. nov., the first cultivated representative of the candidate phylum 'Eremiobacterota', is a metabolically versatile aerobic anoxygenic phototroph.</title>
        <authorList>
            <person name="Yabe S."/>
            <person name="Muto K."/>
            <person name="Abe K."/>
            <person name="Yokota A."/>
            <person name="Staudigel H."/>
            <person name="Tebo B.M."/>
        </authorList>
    </citation>
    <scope>NUCLEOTIDE SEQUENCE [LARGE SCALE GENOMIC DNA]</scope>
    <source>
        <strain evidence="11 12">WC8-2</strain>
    </source>
</reference>
<dbReference type="GO" id="GO:0006006">
    <property type="term" value="P:glucose metabolic process"/>
    <property type="evidence" value="ECO:0007669"/>
    <property type="project" value="UniProtKB-KW"/>
</dbReference>
<feature type="binding site" evidence="7">
    <location>
        <position position="177"/>
    </location>
    <ligand>
        <name>NADP(+)</name>
        <dbReference type="ChEBI" id="CHEBI:58349"/>
    </ligand>
</feature>
<dbReference type="NCBIfam" id="NF009492">
    <property type="entry name" value="PRK12853.1-3"/>
    <property type="match status" value="1"/>
</dbReference>
<feature type="binding site" evidence="7">
    <location>
        <position position="369"/>
    </location>
    <ligand>
        <name>substrate</name>
    </ligand>
</feature>
<evidence type="ECO:0000259" key="10">
    <source>
        <dbReference type="Pfam" id="PF02781"/>
    </source>
</evidence>
<feature type="binding site" evidence="7">
    <location>
        <position position="68"/>
    </location>
    <ligand>
        <name>NADP(+)</name>
        <dbReference type="ChEBI" id="CHEBI:58349"/>
    </ligand>
</feature>
<evidence type="ECO:0000256" key="4">
    <source>
        <dbReference type="ARBA" id="ARBA00022857"/>
    </source>
</evidence>
<feature type="binding site" evidence="7">
    <location>
        <position position="211"/>
    </location>
    <ligand>
        <name>substrate</name>
    </ligand>
</feature>
<dbReference type="EC" id="1.1.1.49" evidence="7"/>
<feature type="binding site" evidence="7">
    <location>
        <position position="245"/>
    </location>
    <ligand>
        <name>substrate</name>
    </ligand>
</feature>
<dbReference type="InterPro" id="IPR001282">
    <property type="entry name" value="G6P_DH"/>
</dbReference>
<gene>
    <name evidence="7 11" type="primary">zwf</name>
    <name evidence="11" type="ORF">WPS_13940</name>
</gene>
<evidence type="ECO:0000313" key="11">
    <source>
        <dbReference type="EMBL" id="BDE06118.1"/>
    </source>
</evidence>
<feature type="region of interest" description="Disordered" evidence="8">
    <location>
        <begin position="316"/>
        <end position="340"/>
    </location>
</feature>
<comment type="similarity">
    <text evidence="2 7">Belongs to the glucose-6-phosphate dehydrogenase family.</text>
</comment>
<keyword evidence="4 7" id="KW-0521">NADP</keyword>
<dbReference type="PANTHER" id="PTHR23429:SF0">
    <property type="entry name" value="GLUCOSE-6-PHOSPHATE 1-DEHYDROGENASE"/>
    <property type="match status" value="1"/>
</dbReference>
<dbReference type="AlphaFoldDB" id="A0AAN2C9L6"/>
<evidence type="ECO:0000256" key="2">
    <source>
        <dbReference type="ARBA" id="ARBA00009975"/>
    </source>
</evidence>
<protein>
    <recommendedName>
        <fullName evidence="7">Glucose-6-phosphate 1-dehydrogenase</fullName>
        <shortName evidence="7">G6PD</shortName>
        <ecNumber evidence="7">1.1.1.49</ecNumber>
    </recommendedName>
</protein>
<evidence type="ECO:0000259" key="9">
    <source>
        <dbReference type="Pfam" id="PF00479"/>
    </source>
</evidence>
<evidence type="ECO:0000256" key="5">
    <source>
        <dbReference type="ARBA" id="ARBA00023002"/>
    </source>
</evidence>
<dbReference type="PRINTS" id="PR00079">
    <property type="entry name" value="G6PDHDRGNASE"/>
</dbReference>
<dbReference type="NCBIfam" id="TIGR00871">
    <property type="entry name" value="zwf"/>
    <property type="match status" value="1"/>
</dbReference>
<feature type="domain" description="Glucose-6-phosphate dehydrogenase C-terminal" evidence="10">
    <location>
        <begin position="218"/>
        <end position="516"/>
    </location>
</feature>